<accession>A0A858U7G8</accession>
<dbReference type="GO" id="GO:0008795">
    <property type="term" value="F:NAD+ synthase activity"/>
    <property type="evidence" value="ECO:0007669"/>
    <property type="project" value="UniProtKB-EC"/>
</dbReference>
<comment type="catalytic activity">
    <reaction evidence="7">
        <text>deamido-NAD(+) + NH4(+) + ATP = AMP + diphosphate + NAD(+) + H(+)</text>
        <dbReference type="Rhea" id="RHEA:21188"/>
        <dbReference type="ChEBI" id="CHEBI:15378"/>
        <dbReference type="ChEBI" id="CHEBI:28938"/>
        <dbReference type="ChEBI" id="CHEBI:30616"/>
        <dbReference type="ChEBI" id="CHEBI:33019"/>
        <dbReference type="ChEBI" id="CHEBI:57540"/>
        <dbReference type="ChEBI" id="CHEBI:58437"/>
        <dbReference type="ChEBI" id="CHEBI:456215"/>
        <dbReference type="EC" id="6.3.1.5"/>
    </reaction>
</comment>
<keyword evidence="3 6" id="KW-0547">Nucleotide-binding</keyword>
<comment type="similarity">
    <text evidence="6">Belongs to the NAD synthetase family.</text>
</comment>
<evidence type="ECO:0000259" key="8">
    <source>
        <dbReference type="Pfam" id="PF02540"/>
    </source>
</evidence>
<organism evidence="9 10">
    <name type="scientific">Mycoplasma phocoeninasale</name>
    <dbReference type="NCBI Taxonomy" id="2726117"/>
    <lineage>
        <taxon>Bacteria</taxon>
        <taxon>Bacillati</taxon>
        <taxon>Mycoplasmatota</taxon>
        <taxon>Mollicutes</taxon>
        <taxon>Mycoplasmataceae</taxon>
        <taxon>Mycoplasma</taxon>
    </lineage>
</organism>
<keyword evidence="2 6" id="KW-0436">Ligase</keyword>
<dbReference type="PANTHER" id="PTHR23090:SF9">
    <property type="entry name" value="GLUTAMINE-DEPENDENT NAD(+) SYNTHETASE"/>
    <property type="match status" value="1"/>
</dbReference>
<comment type="pathway">
    <text evidence="1">Cofactor biosynthesis; NAD(+) biosynthesis.</text>
</comment>
<dbReference type="Pfam" id="PF02540">
    <property type="entry name" value="NAD_synthase"/>
    <property type="match status" value="1"/>
</dbReference>
<keyword evidence="10" id="KW-1185">Reference proteome</keyword>
<name>A0A858U7G8_9MOLU</name>
<protein>
    <recommendedName>
        <fullName evidence="7">NH(3)-dependent NAD(+) synthetase</fullName>
        <ecNumber evidence="7">6.3.1.5</ecNumber>
    </recommendedName>
</protein>
<evidence type="ECO:0000313" key="9">
    <source>
        <dbReference type="EMBL" id="QJG66676.1"/>
    </source>
</evidence>
<dbReference type="PANTHER" id="PTHR23090">
    <property type="entry name" value="NH 3 /GLUTAMINE-DEPENDENT NAD + SYNTHETASE"/>
    <property type="match status" value="1"/>
</dbReference>
<evidence type="ECO:0000256" key="3">
    <source>
        <dbReference type="ARBA" id="ARBA00022741"/>
    </source>
</evidence>
<evidence type="ECO:0000256" key="2">
    <source>
        <dbReference type="ARBA" id="ARBA00022598"/>
    </source>
</evidence>
<proteinExistence type="inferred from homology"/>
<dbReference type="GO" id="GO:0005737">
    <property type="term" value="C:cytoplasm"/>
    <property type="evidence" value="ECO:0007669"/>
    <property type="project" value="InterPro"/>
</dbReference>
<dbReference type="CDD" id="cd00553">
    <property type="entry name" value="NAD_synthase"/>
    <property type="match status" value="1"/>
</dbReference>
<dbReference type="KEGG" id="mphn:HGG64_03165"/>
<dbReference type="GO" id="GO:0004359">
    <property type="term" value="F:glutaminase activity"/>
    <property type="evidence" value="ECO:0007669"/>
    <property type="project" value="InterPro"/>
</dbReference>
<dbReference type="GO" id="GO:0003952">
    <property type="term" value="F:NAD+ synthase (glutamine-hydrolyzing) activity"/>
    <property type="evidence" value="ECO:0007669"/>
    <property type="project" value="InterPro"/>
</dbReference>
<dbReference type="NCBIfam" id="TIGR00552">
    <property type="entry name" value="nadE"/>
    <property type="match status" value="1"/>
</dbReference>
<dbReference type="EC" id="6.3.1.5" evidence="7"/>
<evidence type="ECO:0000256" key="4">
    <source>
        <dbReference type="ARBA" id="ARBA00022840"/>
    </source>
</evidence>
<evidence type="ECO:0000256" key="6">
    <source>
        <dbReference type="RuleBase" id="RU003811"/>
    </source>
</evidence>
<dbReference type="GO" id="GO:0005524">
    <property type="term" value="F:ATP binding"/>
    <property type="evidence" value="ECO:0007669"/>
    <property type="project" value="UniProtKB-KW"/>
</dbReference>
<evidence type="ECO:0000256" key="5">
    <source>
        <dbReference type="ARBA" id="ARBA00023027"/>
    </source>
</evidence>
<dbReference type="RefSeq" id="WP_169580499.1">
    <property type="nucleotide sequence ID" value="NZ_CP051480.1"/>
</dbReference>
<evidence type="ECO:0000256" key="1">
    <source>
        <dbReference type="ARBA" id="ARBA00004790"/>
    </source>
</evidence>
<keyword evidence="5 6" id="KW-0520">NAD</keyword>
<dbReference type="AlphaFoldDB" id="A0A858U7G8"/>
<gene>
    <name evidence="9" type="primary">nadE</name>
    <name evidence="9" type="ORF">HGG64_03165</name>
</gene>
<feature type="domain" description="NAD/GMP synthase" evidence="8">
    <location>
        <begin position="24"/>
        <end position="249"/>
    </location>
</feature>
<dbReference type="Gene3D" id="3.40.50.620">
    <property type="entry name" value="HUPs"/>
    <property type="match status" value="1"/>
</dbReference>
<dbReference type="InterPro" id="IPR022310">
    <property type="entry name" value="NAD/GMP_synthase"/>
</dbReference>
<dbReference type="Proteomes" id="UP000501728">
    <property type="component" value="Chromosome"/>
</dbReference>
<reference evidence="9 10" key="1">
    <citation type="submission" date="2020-04" db="EMBL/GenBank/DDBJ databases">
        <title>Novel Mycoplasma species detected in Phocoena phocoena (harbor porpoise) from the USA.</title>
        <authorList>
            <person name="Volokhov D.V."/>
        </authorList>
    </citation>
    <scope>NUCLEOTIDE SEQUENCE [LARGE SCALE GENOMIC DNA]</scope>
    <source>
        <strain evidence="9 10">C264-NAS</strain>
    </source>
</reference>
<evidence type="ECO:0000313" key="10">
    <source>
        <dbReference type="Proteomes" id="UP000501728"/>
    </source>
</evidence>
<dbReference type="UniPathway" id="UPA00253"/>
<dbReference type="GO" id="GO:0009435">
    <property type="term" value="P:NAD+ biosynthetic process"/>
    <property type="evidence" value="ECO:0007669"/>
    <property type="project" value="UniProtKB-UniPathway"/>
</dbReference>
<dbReference type="SUPFAM" id="SSF52402">
    <property type="entry name" value="Adenine nucleotide alpha hydrolases-like"/>
    <property type="match status" value="1"/>
</dbReference>
<keyword evidence="4 6" id="KW-0067">ATP-binding</keyword>
<sequence>MKTINNFNNPELTKKETKIYQSYINKLKNWLIQKNSLAKTNGISLGISGGIDSAVLATVAKLSFPNNANFYYFKTKEDKYTEKHINLLEKTLQQTIKRIDLTSHFNDLKNTLEIQTQTSLANLKSRLYMTSIYALSQDKNTLVLGTDNFDEYYLGYFTKYGDGGCDLLPFANIKKSDVYALAKILNIPSEIINKKPSANLLENQDDESELGFSYEEFELWKRDKNLVSKEISNRIQDLYKKTAHKRSLPPKGPKLKG</sequence>
<dbReference type="InterPro" id="IPR003694">
    <property type="entry name" value="NAD_synthase"/>
</dbReference>
<dbReference type="InterPro" id="IPR014729">
    <property type="entry name" value="Rossmann-like_a/b/a_fold"/>
</dbReference>
<evidence type="ECO:0000256" key="7">
    <source>
        <dbReference type="RuleBase" id="RU003812"/>
    </source>
</evidence>
<dbReference type="EMBL" id="CP051480">
    <property type="protein sequence ID" value="QJG66676.1"/>
    <property type="molecule type" value="Genomic_DNA"/>
</dbReference>